<evidence type="ECO:0000256" key="1">
    <source>
        <dbReference type="SAM" id="MobiDB-lite"/>
    </source>
</evidence>
<accession>A0A010SJD3</accession>
<dbReference type="KEGG" id="cfj:CFIO01_02141"/>
<gene>
    <name evidence="2" type="ORF">CFIO01_02141</name>
</gene>
<dbReference type="AlphaFoldDB" id="A0A010SJD3"/>
<dbReference type="Proteomes" id="UP000020467">
    <property type="component" value="Unassembled WGS sequence"/>
</dbReference>
<evidence type="ECO:0000313" key="2">
    <source>
        <dbReference type="EMBL" id="EXF84928.1"/>
    </source>
</evidence>
<reference evidence="2 3" key="1">
    <citation type="submission" date="2014-02" db="EMBL/GenBank/DDBJ databases">
        <title>The genome sequence of Colletotrichum fioriniae PJ7.</title>
        <authorList>
            <person name="Baroncelli R."/>
            <person name="Thon M.R."/>
        </authorList>
    </citation>
    <scope>NUCLEOTIDE SEQUENCE [LARGE SCALE GENOMIC DNA]</scope>
    <source>
        <strain evidence="2 3">PJ7</strain>
    </source>
</reference>
<organism evidence="2 3">
    <name type="scientific">Colletotrichum fioriniae PJ7</name>
    <dbReference type="NCBI Taxonomy" id="1445577"/>
    <lineage>
        <taxon>Eukaryota</taxon>
        <taxon>Fungi</taxon>
        <taxon>Dikarya</taxon>
        <taxon>Ascomycota</taxon>
        <taxon>Pezizomycotina</taxon>
        <taxon>Sordariomycetes</taxon>
        <taxon>Hypocreomycetidae</taxon>
        <taxon>Glomerellales</taxon>
        <taxon>Glomerellaceae</taxon>
        <taxon>Colletotrichum</taxon>
        <taxon>Colletotrichum acutatum species complex</taxon>
    </lineage>
</organism>
<dbReference type="OrthoDB" id="4828553at2759"/>
<name>A0A010SJD3_9PEZI</name>
<dbReference type="EMBL" id="JARH01000134">
    <property type="protein sequence ID" value="EXF84928.1"/>
    <property type="molecule type" value="Genomic_DNA"/>
</dbReference>
<dbReference type="HOGENOM" id="CLU_1481865_0_0_1"/>
<proteinExistence type="predicted"/>
<protein>
    <submittedName>
        <fullName evidence="2">Uncharacterized protein</fullName>
    </submittedName>
</protein>
<comment type="caution">
    <text evidence="2">The sequence shown here is derived from an EMBL/GenBank/DDBJ whole genome shotgun (WGS) entry which is preliminary data.</text>
</comment>
<feature type="compositionally biased region" description="Polar residues" evidence="1">
    <location>
        <begin position="1"/>
        <end position="18"/>
    </location>
</feature>
<feature type="region of interest" description="Disordered" evidence="1">
    <location>
        <begin position="1"/>
        <end position="60"/>
    </location>
</feature>
<sequence>MSQSTPTLQSCLKNSRGLSSRVEKKRVRFNSQDQVRTFQRRSDELTTPPRTPTASKTGSGFEDDDYIVDLHLEQAKIHKRMSRQKAIMDREFLRRLLTPGTELCQLLRQTLYQRLKKKKAYLYRQKNRRFQKRQGRVRGKYRVKKLHWEFAQRVKSRLQRGSRYIVSLLQRGWNRNTRYRAV</sequence>
<evidence type="ECO:0000313" key="3">
    <source>
        <dbReference type="Proteomes" id="UP000020467"/>
    </source>
</evidence>
<keyword evidence="3" id="KW-1185">Reference proteome</keyword>